<dbReference type="Pfam" id="PF02021">
    <property type="entry name" value="UPF0102"/>
    <property type="match status" value="1"/>
</dbReference>
<sequence>MTTQRLSLGKKGEKEARVFLEKSGYKIVASNYRTRSGEIDLIARDREVLVFVEVKTRSNTMFGSALEAITPRKQRQISKVAAEYLARYGFTDSPARFDVVAVTIEHSSPHVELVKNAFEFSYG</sequence>
<accession>A0A8J6NCR6</accession>
<dbReference type="PANTHER" id="PTHR34039:SF1">
    <property type="entry name" value="UPF0102 PROTEIN YRAN"/>
    <property type="match status" value="1"/>
</dbReference>
<dbReference type="PANTHER" id="PTHR34039">
    <property type="entry name" value="UPF0102 PROTEIN YRAN"/>
    <property type="match status" value="1"/>
</dbReference>
<dbReference type="Proteomes" id="UP000614424">
    <property type="component" value="Unassembled WGS sequence"/>
</dbReference>
<organism evidence="3 4">
    <name type="scientific">Candidatus Desulfobia pelagia</name>
    <dbReference type="NCBI Taxonomy" id="2841692"/>
    <lineage>
        <taxon>Bacteria</taxon>
        <taxon>Pseudomonadati</taxon>
        <taxon>Thermodesulfobacteriota</taxon>
        <taxon>Desulfobulbia</taxon>
        <taxon>Desulfobulbales</taxon>
        <taxon>Desulfobulbaceae</taxon>
        <taxon>Candidatus Desulfobia</taxon>
    </lineage>
</organism>
<dbReference type="GO" id="GO:0003676">
    <property type="term" value="F:nucleic acid binding"/>
    <property type="evidence" value="ECO:0007669"/>
    <property type="project" value="InterPro"/>
</dbReference>
<dbReference type="InterPro" id="IPR011856">
    <property type="entry name" value="tRNA_endonuc-like_dom_sf"/>
</dbReference>
<protein>
    <recommendedName>
        <fullName evidence="2">UPF0102 protein H8E41_00915</fullName>
    </recommendedName>
</protein>
<evidence type="ECO:0000313" key="3">
    <source>
        <dbReference type="EMBL" id="MBC8316434.1"/>
    </source>
</evidence>
<dbReference type="InterPro" id="IPR011335">
    <property type="entry name" value="Restrct_endonuc-II-like"/>
</dbReference>
<name>A0A8J6NCR6_9BACT</name>
<dbReference type="CDD" id="cd20736">
    <property type="entry name" value="PoNe_Nuclease"/>
    <property type="match status" value="1"/>
</dbReference>
<comment type="similarity">
    <text evidence="1 2">Belongs to the UPF0102 family.</text>
</comment>
<dbReference type="InterPro" id="IPR003509">
    <property type="entry name" value="UPF0102_YraN-like"/>
</dbReference>
<dbReference type="HAMAP" id="MF_00048">
    <property type="entry name" value="UPF0102"/>
    <property type="match status" value="1"/>
</dbReference>
<evidence type="ECO:0000313" key="4">
    <source>
        <dbReference type="Proteomes" id="UP000614424"/>
    </source>
</evidence>
<dbReference type="EMBL" id="JACNJZ010000032">
    <property type="protein sequence ID" value="MBC8316434.1"/>
    <property type="molecule type" value="Genomic_DNA"/>
</dbReference>
<gene>
    <name evidence="3" type="ORF">H8E41_00915</name>
</gene>
<dbReference type="NCBIfam" id="NF009154">
    <property type="entry name" value="PRK12497.3-3"/>
    <property type="match status" value="1"/>
</dbReference>
<dbReference type="NCBIfam" id="TIGR00252">
    <property type="entry name" value="YraN family protein"/>
    <property type="match status" value="1"/>
</dbReference>
<dbReference type="Gene3D" id="3.40.1350.10">
    <property type="match status" value="1"/>
</dbReference>
<proteinExistence type="inferred from homology"/>
<comment type="caution">
    <text evidence="3">The sequence shown here is derived from an EMBL/GenBank/DDBJ whole genome shotgun (WGS) entry which is preliminary data.</text>
</comment>
<dbReference type="NCBIfam" id="NF009150">
    <property type="entry name" value="PRK12497.1-3"/>
    <property type="match status" value="1"/>
</dbReference>
<dbReference type="AlphaFoldDB" id="A0A8J6NCR6"/>
<dbReference type="SUPFAM" id="SSF52980">
    <property type="entry name" value="Restriction endonuclease-like"/>
    <property type="match status" value="1"/>
</dbReference>
<evidence type="ECO:0000256" key="2">
    <source>
        <dbReference type="HAMAP-Rule" id="MF_00048"/>
    </source>
</evidence>
<reference evidence="3 4" key="1">
    <citation type="submission" date="2020-08" db="EMBL/GenBank/DDBJ databases">
        <title>Bridging the membrane lipid divide: bacteria of the FCB group superphylum have the potential to synthesize archaeal ether lipids.</title>
        <authorList>
            <person name="Villanueva L."/>
            <person name="Von Meijenfeldt F.A.B."/>
            <person name="Westbye A.B."/>
            <person name="Yadav S."/>
            <person name="Hopmans E.C."/>
            <person name="Dutilh B.E."/>
            <person name="Sinninghe Damste J.S."/>
        </authorList>
    </citation>
    <scope>NUCLEOTIDE SEQUENCE [LARGE SCALE GENOMIC DNA]</scope>
    <source>
        <strain evidence="3">NIOZ-UU47</strain>
    </source>
</reference>
<evidence type="ECO:0000256" key="1">
    <source>
        <dbReference type="ARBA" id="ARBA00006738"/>
    </source>
</evidence>